<evidence type="ECO:0000313" key="1">
    <source>
        <dbReference type="EMBL" id="KAJ2981053.1"/>
    </source>
</evidence>
<reference evidence="1" key="1">
    <citation type="submission" date="2022-08" db="EMBL/GenBank/DDBJ databases">
        <title>Genome Sequence of Lecanicillium fungicola.</title>
        <authorList>
            <person name="Buettner E."/>
        </authorList>
    </citation>
    <scope>NUCLEOTIDE SEQUENCE</scope>
    <source>
        <strain evidence="1">Babe33</strain>
    </source>
</reference>
<sequence length="416" mass="47034">MSGFEAKRELTTDSIMTTYDREVIPSLINAINVLGSNFILNSDENSRIRLMRKARALFMALETPRETLIRHSWTEPSLQCVLTAGTEKGVWAYLGSQNDPFKASDVGKAVGIDPPLLSRFMRHLAAMGYLKEIAADTYERNTFIKAMATPYIGQGYPMLSEVWAAAGNRFHLFADSINWQTPGDSQNGSFQFVHKTKLDLFEYMQNSPHGKRFHYYMAACNLGRPHWLDPGFYPIERLLNGFNQAEDSVLLVDVGGSVGNELQALIQRYPEVPGRLILEDLPEVIDQIHDLDKRIEPIAHNFNDEQPIKSARAYYLRSILHDWPYAVCLKILSKITAAMKVGYSKLLIVDHVVPSIKAHEEVTGLDITMLYLFSSLERDLGQWETLLSEVGLGIVKVFHNSNNPNAQNVIECERVK</sequence>
<keyword evidence="2" id="KW-1185">Reference proteome</keyword>
<gene>
    <name evidence="1" type="ORF">NQ176_g2266</name>
</gene>
<name>A0ACC1NQH3_9HYPO</name>
<protein>
    <submittedName>
        <fullName evidence="1">Uncharacterized protein</fullName>
    </submittedName>
</protein>
<accession>A0ACC1NQH3</accession>
<comment type="caution">
    <text evidence="1">The sequence shown here is derived from an EMBL/GenBank/DDBJ whole genome shotgun (WGS) entry which is preliminary data.</text>
</comment>
<proteinExistence type="predicted"/>
<organism evidence="1 2">
    <name type="scientific">Zarea fungicola</name>
    <dbReference type="NCBI Taxonomy" id="93591"/>
    <lineage>
        <taxon>Eukaryota</taxon>
        <taxon>Fungi</taxon>
        <taxon>Dikarya</taxon>
        <taxon>Ascomycota</taxon>
        <taxon>Pezizomycotina</taxon>
        <taxon>Sordariomycetes</taxon>
        <taxon>Hypocreomycetidae</taxon>
        <taxon>Hypocreales</taxon>
        <taxon>Cordycipitaceae</taxon>
        <taxon>Zarea</taxon>
    </lineage>
</organism>
<dbReference type="Proteomes" id="UP001143910">
    <property type="component" value="Unassembled WGS sequence"/>
</dbReference>
<evidence type="ECO:0000313" key="2">
    <source>
        <dbReference type="Proteomes" id="UP001143910"/>
    </source>
</evidence>
<dbReference type="EMBL" id="JANJQO010000155">
    <property type="protein sequence ID" value="KAJ2981053.1"/>
    <property type="molecule type" value="Genomic_DNA"/>
</dbReference>